<dbReference type="InterPro" id="IPR011051">
    <property type="entry name" value="RmlC_Cupin_sf"/>
</dbReference>
<dbReference type="CDD" id="cd02208">
    <property type="entry name" value="cupin_RmlC-like"/>
    <property type="match status" value="1"/>
</dbReference>
<dbReference type="Pfam" id="PF07883">
    <property type="entry name" value="Cupin_2"/>
    <property type="match status" value="1"/>
</dbReference>
<gene>
    <name evidence="2" type="ORF">S01H1_47872</name>
</gene>
<dbReference type="EMBL" id="BARS01030706">
    <property type="protein sequence ID" value="GAG24936.1"/>
    <property type="molecule type" value="Genomic_DNA"/>
</dbReference>
<accession>X0XIZ3</accession>
<dbReference type="InterPro" id="IPR014710">
    <property type="entry name" value="RmlC-like_jellyroll"/>
</dbReference>
<sequence length="111" mass="12181">MEVKVVKEDQTRVFMDGPEVCREYAVTGKITFGSSTLLPGQTGAVDPGHPDSHEIFFVSRGKILIYTPNDGQYYQLSEGDIIIIPEGVPHQITNIGMEKALVTWSCAPSPE</sequence>
<evidence type="ECO:0000313" key="2">
    <source>
        <dbReference type="EMBL" id="GAG24936.1"/>
    </source>
</evidence>
<reference evidence="2" key="1">
    <citation type="journal article" date="2014" name="Front. Microbiol.">
        <title>High frequency of phylogenetically diverse reductive dehalogenase-homologous genes in deep subseafloor sedimentary metagenomes.</title>
        <authorList>
            <person name="Kawai M."/>
            <person name="Futagami T."/>
            <person name="Toyoda A."/>
            <person name="Takaki Y."/>
            <person name="Nishi S."/>
            <person name="Hori S."/>
            <person name="Arai W."/>
            <person name="Tsubouchi T."/>
            <person name="Morono Y."/>
            <person name="Uchiyama I."/>
            <person name="Ito T."/>
            <person name="Fujiyama A."/>
            <person name="Inagaki F."/>
            <person name="Takami H."/>
        </authorList>
    </citation>
    <scope>NUCLEOTIDE SEQUENCE</scope>
    <source>
        <strain evidence="2">Expedition CK06-06</strain>
    </source>
</reference>
<feature type="domain" description="Cupin type-2" evidence="1">
    <location>
        <begin position="36"/>
        <end position="104"/>
    </location>
</feature>
<evidence type="ECO:0000259" key="1">
    <source>
        <dbReference type="Pfam" id="PF07883"/>
    </source>
</evidence>
<dbReference type="Gene3D" id="2.60.120.10">
    <property type="entry name" value="Jelly Rolls"/>
    <property type="match status" value="1"/>
</dbReference>
<organism evidence="2">
    <name type="scientific">marine sediment metagenome</name>
    <dbReference type="NCBI Taxonomy" id="412755"/>
    <lineage>
        <taxon>unclassified sequences</taxon>
        <taxon>metagenomes</taxon>
        <taxon>ecological metagenomes</taxon>
    </lineage>
</organism>
<comment type="caution">
    <text evidence="2">The sequence shown here is derived from an EMBL/GenBank/DDBJ whole genome shotgun (WGS) entry which is preliminary data.</text>
</comment>
<dbReference type="SUPFAM" id="SSF51182">
    <property type="entry name" value="RmlC-like cupins"/>
    <property type="match status" value="1"/>
</dbReference>
<protein>
    <recommendedName>
        <fullName evidence="1">Cupin type-2 domain-containing protein</fullName>
    </recommendedName>
</protein>
<dbReference type="AlphaFoldDB" id="X0XIZ3"/>
<proteinExistence type="predicted"/>
<dbReference type="InterPro" id="IPR013096">
    <property type="entry name" value="Cupin_2"/>
</dbReference>
<name>X0XIZ3_9ZZZZ</name>